<dbReference type="OMA" id="VNVECRE"/>
<feature type="chain" id="PRO_5008788619" description="LRRNT domain-containing protein" evidence="4">
    <location>
        <begin position="24"/>
        <end position="207"/>
    </location>
</feature>
<dbReference type="PANTHER" id="PTHR24369:SF210">
    <property type="entry name" value="CHAOPTIN-RELATED"/>
    <property type="match status" value="1"/>
</dbReference>
<evidence type="ECO:0000313" key="6">
    <source>
        <dbReference type="EnsemblMetazoa" id="CapteP94424"/>
    </source>
</evidence>
<dbReference type="OrthoDB" id="6240959at2759"/>
<dbReference type="InterPro" id="IPR001611">
    <property type="entry name" value="Leu-rich_rpt"/>
</dbReference>
<dbReference type="SMART" id="SM00369">
    <property type="entry name" value="LRR_TYP"/>
    <property type="match status" value="5"/>
</dbReference>
<dbReference type="InterPro" id="IPR003591">
    <property type="entry name" value="Leu-rich_rpt_typical-subtyp"/>
</dbReference>
<accession>R7V231</accession>
<dbReference type="GO" id="GO:0005886">
    <property type="term" value="C:plasma membrane"/>
    <property type="evidence" value="ECO:0007669"/>
    <property type="project" value="TreeGrafter"/>
</dbReference>
<evidence type="ECO:0008006" key="8">
    <source>
        <dbReference type="Google" id="ProtNLM"/>
    </source>
</evidence>
<proteinExistence type="predicted"/>
<dbReference type="EMBL" id="KB297541">
    <property type="protein sequence ID" value="ELU10386.1"/>
    <property type="molecule type" value="Genomic_DNA"/>
</dbReference>
<dbReference type="Gene3D" id="3.80.10.10">
    <property type="entry name" value="Ribonuclease Inhibitor"/>
    <property type="match status" value="2"/>
</dbReference>
<dbReference type="STRING" id="283909.R7V231"/>
<evidence type="ECO:0000313" key="5">
    <source>
        <dbReference type="EMBL" id="ELU10386.1"/>
    </source>
</evidence>
<evidence type="ECO:0000256" key="2">
    <source>
        <dbReference type="ARBA" id="ARBA00022729"/>
    </source>
</evidence>
<dbReference type="Pfam" id="PF13855">
    <property type="entry name" value="LRR_8"/>
    <property type="match status" value="2"/>
</dbReference>
<feature type="non-terminal residue" evidence="5">
    <location>
        <position position="207"/>
    </location>
</feature>
<reference evidence="6" key="3">
    <citation type="submission" date="2015-06" db="UniProtKB">
        <authorList>
            <consortium name="EnsemblMetazoa"/>
        </authorList>
    </citation>
    <scope>IDENTIFICATION</scope>
</reference>
<gene>
    <name evidence="5" type="ORF">CAPTEDRAFT_94424</name>
</gene>
<dbReference type="PANTHER" id="PTHR24369">
    <property type="entry name" value="ANTIGEN BSP, PUTATIVE-RELATED"/>
    <property type="match status" value="1"/>
</dbReference>
<protein>
    <recommendedName>
        <fullName evidence="8">LRRNT domain-containing protein</fullName>
    </recommendedName>
</protein>
<organism evidence="5">
    <name type="scientific">Capitella teleta</name>
    <name type="common">Polychaete worm</name>
    <dbReference type="NCBI Taxonomy" id="283909"/>
    <lineage>
        <taxon>Eukaryota</taxon>
        <taxon>Metazoa</taxon>
        <taxon>Spiralia</taxon>
        <taxon>Lophotrochozoa</taxon>
        <taxon>Annelida</taxon>
        <taxon>Polychaeta</taxon>
        <taxon>Sedentaria</taxon>
        <taxon>Scolecida</taxon>
        <taxon>Capitellidae</taxon>
        <taxon>Capitella</taxon>
    </lineage>
</organism>
<name>R7V231_CAPTE</name>
<dbReference type="HOGENOM" id="CLU_000288_18_10_1"/>
<reference evidence="5 7" key="2">
    <citation type="journal article" date="2013" name="Nature">
        <title>Insights into bilaterian evolution from three spiralian genomes.</title>
        <authorList>
            <person name="Simakov O."/>
            <person name="Marletaz F."/>
            <person name="Cho S.J."/>
            <person name="Edsinger-Gonzales E."/>
            <person name="Havlak P."/>
            <person name="Hellsten U."/>
            <person name="Kuo D.H."/>
            <person name="Larsson T."/>
            <person name="Lv J."/>
            <person name="Arendt D."/>
            <person name="Savage R."/>
            <person name="Osoegawa K."/>
            <person name="de Jong P."/>
            <person name="Grimwood J."/>
            <person name="Chapman J.A."/>
            <person name="Shapiro H."/>
            <person name="Aerts A."/>
            <person name="Otillar R.P."/>
            <person name="Terry A.Y."/>
            <person name="Boore J.L."/>
            <person name="Grigoriev I.V."/>
            <person name="Lindberg D.R."/>
            <person name="Seaver E.C."/>
            <person name="Weisblat D.A."/>
            <person name="Putnam N.H."/>
            <person name="Rokhsar D.S."/>
        </authorList>
    </citation>
    <scope>NUCLEOTIDE SEQUENCE</scope>
    <source>
        <strain evidence="5 7">I ESC-2004</strain>
    </source>
</reference>
<evidence type="ECO:0000256" key="4">
    <source>
        <dbReference type="SAM" id="SignalP"/>
    </source>
</evidence>
<evidence type="ECO:0000256" key="1">
    <source>
        <dbReference type="ARBA" id="ARBA00022614"/>
    </source>
</evidence>
<dbReference type="InterPro" id="IPR032675">
    <property type="entry name" value="LRR_dom_sf"/>
</dbReference>
<reference evidence="7" key="1">
    <citation type="submission" date="2012-12" db="EMBL/GenBank/DDBJ databases">
        <authorList>
            <person name="Hellsten U."/>
            <person name="Grimwood J."/>
            <person name="Chapman J.A."/>
            <person name="Shapiro H."/>
            <person name="Aerts A."/>
            <person name="Otillar R.P."/>
            <person name="Terry A.Y."/>
            <person name="Boore J.L."/>
            <person name="Simakov O."/>
            <person name="Marletaz F."/>
            <person name="Cho S.-J."/>
            <person name="Edsinger-Gonzales E."/>
            <person name="Havlak P."/>
            <person name="Kuo D.-H."/>
            <person name="Larsson T."/>
            <person name="Lv J."/>
            <person name="Arendt D."/>
            <person name="Savage R."/>
            <person name="Osoegawa K."/>
            <person name="de Jong P."/>
            <person name="Lindberg D.R."/>
            <person name="Seaver E.C."/>
            <person name="Weisblat D.A."/>
            <person name="Putnam N.H."/>
            <person name="Grigoriev I.V."/>
            <person name="Rokhsar D.S."/>
        </authorList>
    </citation>
    <scope>NUCLEOTIDE SEQUENCE</scope>
    <source>
        <strain evidence="7">I ESC-2004</strain>
    </source>
</reference>
<evidence type="ECO:0000256" key="3">
    <source>
        <dbReference type="ARBA" id="ARBA00022737"/>
    </source>
</evidence>
<dbReference type="AlphaFoldDB" id="R7V231"/>
<sequence>MDVQLSFFYLVLCVASNITPAIANDNGPIWCPVNCTCDEKDFSVDCSRGMFETVPPDIPNFTRKLDLSDNSITTVANDTFRELTHLTKLNLFANLISTLEEDALKGMKQLRRLTLGANPLSVDNLEKSVFGILKQQALSWMYLAANTIMYLKQSHFEGFESLELLDLGRNAISEIDPHCFMPLKSLAKLDLSSNRIYSIDDTLFEPM</sequence>
<keyword evidence="1" id="KW-0433">Leucine-rich repeat</keyword>
<dbReference type="PROSITE" id="PS51450">
    <property type="entry name" value="LRR"/>
    <property type="match status" value="2"/>
</dbReference>
<dbReference type="SUPFAM" id="SSF52058">
    <property type="entry name" value="L domain-like"/>
    <property type="match status" value="1"/>
</dbReference>
<keyword evidence="2 4" id="KW-0732">Signal</keyword>
<dbReference type="EMBL" id="AMQN01006073">
    <property type="status" value="NOT_ANNOTATED_CDS"/>
    <property type="molecule type" value="Genomic_DNA"/>
</dbReference>
<keyword evidence="3" id="KW-0677">Repeat</keyword>
<evidence type="ECO:0000313" key="7">
    <source>
        <dbReference type="Proteomes" id="UP000014760"/>
    </source>
</evidence>
<dbReference type="EnsemblMetazoa" id="CapteT94424">
    <property type="protein sequence ID" value="CapteP94424"/>
    <property type="gene ID" value="CapteG94424"/>
</dbReference>
<dbReference type="Proteomes" id="UP000014760">
    <property type="component" value="Unassembled WGS sequence"/>
</dbReference>
<feature type="signal peptide" evidence="4">
    <location>
        <begin position="1"/>
        <end position="23"/>
    </location>
</feature>
<keyword evidence="7" id="KW-1185">Reference proteome</keyword>
<dbReference type="InterPro" id="IPR050541">
    <property type="entry name" value="LRR_TM_domain-containing"/>
</dbReference>